<name>A0A2N5DPJ4_9CAUL</name>
<keyword evidence="1" id="KW-0812">Transmembrane</keyword>
<organism evidence="2 3">
    <name type="scientific">Caulobacter zeae</name>
    <dbReference type="NCBI Taxonomy" id="2055137"/>
    <lineage>
        <taxon>Bacteria</taxon>
        <taxon>Pseudomonadati</taxon>
        <taxon>Pseudomonadota</taxon>
        <taxon>Alphaproteobacteria</taxon>
        <taxon>Caulobacterales</taxon>
        <taxon>Caulobacteraceae</taxon>
        <taxon>Caulobacter</taxon>
    </lineage>
</organism>
<feature type="transmembrane region" description="Helical" evidence="1">
    <location>
        <begin position="36"/>
        <end position="57"/>
    </location>
</feature>
<gene>
    <name evidence="2" type="ORF">SGCZBJ_06185</name>
</gene>
<evidence type="ECO:0000313" key="2">
    <source>
        <dbReference type="EMBL" id="PLR27935.1"/>
    </source>
</evidence>
<evidence type="ECO:0000256" key="1">
    <source>
        <dbReference type="SAM" id="Phobius"/>
    </source>
</evidence>
<dbReference type="Proteomes" id="UP000234479">
    <property type="component" value="Unassembled WGS sequence"/>
</dbReference>
<keyword evidence="3" id="KW-1185">Reference proteome</keyword>
<evidence type="ECO:0000313" key="3">
    <source>
        <dbReference type="Proteomes" id="UP000234479"/>
    </source>
</evidence>
<sequence>MIAGPSVVTMLDYEMNETEREMLAEDRAEAYAPKPVGGAFMAGVCGAALALLGFIVAARFYGWPVRDHIGLALILVAGGFVLVCGGYLRLARRNRRARRAERRLIDREQK</sequence>
<comment type="caution">
    <text evidence="2">The sequence shown here is derived from an EMBL/GenBank/DDBJ whole genome shotgun (WGS) entry which is preliminary data.</text>
</comment>
<protein>
    <submittedName>
        <fullName evidence="2">Uncharacterized protein</fullName>
    </submittedName>
</protein>
<dbReference type="AlphaFoldDB" id="A0A2N5DPJ4"/>
<keyword evidence="1" id="KW-0472">Membrane</keyword>
<keyword evidence="1" id="KW-1133">Transmembrane helix</keyword>
<feature type="transmembrane region" description="Helical" evidence="1">
    <location>
        <begin position="69"/>
        <end position="90"/>
    </location>
</feature>
<reference evidence="2 3" key="1">
    <citation type="submission" date="2017-12" db="EMBL/GenBank/DDBJ databases">
        <title>The genome sequence of Caulobacter sp. 410.</title>
        <authorList>
            <person name="Gao J."/>
            <person name="Mao X."/>
            <person name="Sun J."/>
        </authorList>
    </citation>
    <scope>NUCLEOTIDE SEQUENCE [LARGE SCALE GENOMIC DNA]</scope>
    <source>
        <strain evidence="2 3">410</strain>
    </source>
</reference>
<proteinExistence type="predicted"/>
<accession>A0A2N5DPJ4</accession>
<dbReference type="EMBL" id="PJRS01000011">
    <property type="protein sequence ID" value="PLR27935.1"/>
    <property type="molecule type" value="Genomic_DNA"/>
</dbReference>